<evidence type="ECO:0000313" key="2">
    <source>
        <dbReference type="EMBL" id="RGY12563.1"/>
    </source>
</evidence>
<gene>
    <name evidence="2" type="ORF">DXA50_17515</name>
    <name evidence="1" type="ORF">I6J59_13730</name>
</gene>
<reference evidence="2 3" key="1">
    <citation type="submission" date="2018-08" db="EMBL/GenBank/DDBJ databases">
        <title>A genome reference for cultivated species of the human gut microbiota.</title>
        <authorList>
            <person name="Zou Y."/>
            <person name="Xue W."/>
            <person name="Luo G."/>
        </authorList>
    </citation>
    <scope>NUCLEOTIDE SEQUENCE [LARGE SCALE GENOMIC DNA]</scope>
    <source>
        <strain evidence="2 3">OF02-7</strain>
    </source>
</reference>
<protein>
    <submittedName>
        <fullName evidence="2">Transposase</fullName>
    </submittedName>
</protein>
<dbReference type="RefSeq" id="WP_117775607.1">
    <property type="nucleotide sequence ID" value="NZ_CP102269.1"/>
</dbReference>
<evidence type="ECO:0000313" key="3">
    <source>
        <dbReference type="Proteomes" id="UP000286063"/>
    </source>
</evidence>
<sequence>MKNKVEQFRKYYLRVFTKYDTMKELLDLILPGDVLAFFEVVKESTTSDQIDIYLDEKNIPPHEYGGQGVLSKGFTGTTRIQDFPLRGRSVYLHVRRREWQLPSGEVVSNKFSLSSDGTRYSKEFASFLKGILG</sequence>
<keyword evidence="4" id="KW-1185">Reference proteome</keyword>
<dbReference type="AlphaFoldDB" id="A0A413IIM7"/>
<dbReference type="EMBL" id="CP069450">
    <property type="protein sequence ID" value="QRO48982.1"/>
    <property type="molecule type" value="Genomic_DNA"/>
</dbReference>
<evidence type="ECO:0000313" key="4">
    <source>
        <dbReference type="Proteomes" id="UP000654720"/>
    </source>
</evidence>
<dbReference type="EMBL" id="QSCR01000042">
    <property type="protein sequence ID" value="RGY12563.1"/>
    <property type="molecule type" value="Genomic_DNA"/>
</dbReference>
<proteinExistence type="predicted"/>
<accession>A0A413IIM7</accession>
<name>A0A413IIM7_9BACT</name>
<organism evidence="2 3">
    <name type="scientific">Butyricimonas virosa</name>
    <dbReference type="NCBI Taxonomy" id="544645"/>
    <lineage>
        <taxon>Bacteria</taxon>
        <taxon>Pseudomonadati</taxon>
        <taxon>Bacteroidota</taxon>
        <taxon>Bacteroidia</taxon>
        <taxon>Bacteroidales</taxon>
        <taxon>Odoribacteraceae</taxon>
        <taxon>Butyricimonas</taxon>
    </lineage>
</organism>
<dbReference type="Proteomes" id="UP000286063">
    <property type="component" value="Unassembled WGS sequence"/>
</dbReference>
<evidence type="ECO:0000313" key="1">
    <source>
        <dbReference type="EMBL" id="QRO48982.1"/>
    </source>
</evidence>
<dbReference type="GeneID" id="93098375"/>
<dbReference type="Proteomes" id="UP000654720">
    <property type="component" value="Chromosome"/>
</dbReference>
<reference evidence="1 4" key="2">
    <citation type="submission" date="2021-02" db="EMBL/GenBank/DDBJ databases">
        <title>FDA dAtabase for Regulatory Grade micrObial Sequences (FDA-ARGOS): Supporting development and validation of Infectious Disease Dx tests.</title>
        <authorList>
            <person name="Carlson P."/>
            <person name="Fischbach M."/>
            <person name="Hastie J."/>
            <person name="Bilen M."/>
            <person name="Cheng A."/>
            <person name="Tallon L."/>
            <person name="Sadzewicz L."/>
            <person name="Zhao X."/>
            <person name="Boylan J."/>
            <person name="Ott S."/>
            <person name="Bowen H."/>
            <person name="Vavikolanu K."/>
            <person name="Mehta A."/>
            <person name="Aluvathingal J."/>
            <person name="Nadendla S."/>
            <person name="Yan Y."/>
            <person name="Sichtig H."/>
        </authorList>
    </citation>
    <scope>NUCLEOTIDE SEQUENCE [LARGE SCALE GENOMIC DNA]</scope>
    <source>
        <strain evidence="1 4">FDAARGOS_1229</strain>
    </source>
</reference>